<evidence type="ECO:0000256" key="1">
    <source>
        <dbReference type="ARBA" id="ARBA00022729"/>
    </source>
</evidence>
<dbReference type="InterPro" id="IPR026371">
    <property type="entry name" value="PGF_CTERM"/>
</dbReference>
<gene>
    <name evidence="6" type="ORF">GCM10008985_07350</name>
    <name evidence="7" type="ORF">MUK72_17565</name>
</gene>
<keyword evidence="3" id="KW-0812">Transmembrane</keyword>
<dbReference type="GO" id="GO:0030115">
    <property type="term" value="C:S-layer"/>
    <property type="evidence" value="ECO:0007669"/>
    <property type="project" value="UniProtKB-SubCell"/>
</dbReference>
<dbReference type="NCBIfam" id="TIGR04126">
    <property type="entry name" value="PGF_CTERM"/>
    <property type="match status" value="1"/>
</dbReference>
<evidence type="ECO:0000313" key="9">
    <source>
        <dbReference type="Proteomes" id="UP001500962"/>
    </source>
</evidence>
<dbReference type="Pfam" id="PF23951">
    <property type="entry name" value="DUF7282"/>
    <property type="match status" value="1"/>
</dbReference>
<evidence type="ECO:0000259" key="5">
    <source>
        <dbReference type="Pfam" id="PF23951"/>
    </source>
</evidence>
<dbReference type="GeneID" id="71763695"/>
<evidence type="ECO:0000313" key="7">
    <source>
        <dbReference type="EMBL" id="UOO97191.1"/>
    </source>
</evidence>
<feature type="domain" description="DUF7282" evidence="5">
    <location>
        <begin position="61"/>
        <end position="174"/>
    </location>
</feature>
<feature type="domain" description="PGF-CTERM archaeal protein-sorting signal" evidence="4">
    <location>
        <begin position="228"/>
        <end position="249"/>
    </location>
</feature>
<keyword evidence="3" id="KW-1133">Transmembrane helix</keyword>
<keyword evidence="7" id="KW-0614">Plasmid</keyword>
<feature type="compositionally biased region" description="Polar residues" evidence="2">
    <location>
        <begin position="175"/>
        <end position="223"/>
    </location>
</feature>
<dbReference type="EMBL" id="BAAADN010000013">
    <property type="protein sequence ID" value="GAA0454124.1"/>
    <property type="molecule type" value="Genomic_DNA"/>
</dbReference>
<evidence type="ECO:0000256" key="3">
    <source>
        <dbReference type="SAM" id="Phobius"/>
    </source>
</evidence>
<evidence type="ECO:0000313" key="6">
    <source>
        <dbReference type="EMBL" id="GAA0454124.1"/>
    </source>
</evidence>
<reference evidence="7" key="2">
    <citation type="submission" date="2022-04" db="EMBL/GenBank/DDBJ databases">
        <title>Sequencing and genomic assembly of Halococcus dombrowskii.</title>
        <authorList>
            <person name="Lim S.W."/>
            <person name="MacLea K.S."/>
        </authorList>
    </citation>
    <scope>NUCLEOTIDE SEQUENCE</scope>
    <source>
        <strain evidence="7">H4</strain>
        <plasmid evidence="7">unnamed3</plasmid>
    </source>
</reference>
<feature type="transmembrane region" description="Helical" evidence="3">
    <location>
        <begin position="229"/>
        <end position="247"/>
    </location>
</feature>
<dbReference type="KEGG" id="hdo:MUK72_17565"/>
<reference evidence="6" key="1">
    <citation type="journal article" date="2014" name="Int. J. Syst. Evol. Microbiol.">
        <title>Complete genome sequence of Corynebacterium casei LMG S-19264T (=DSM 44701T), isolated from a smear-ripened cheese.</title>
        <authorList>
            <consortium name="US DOE Joint Genome Institute (JGI-PGF)"/>
            <person name="Walter F."/>
            <person name="Albersmeier A."/>
            <person name="Kalinowski J."/>
            <person name="Ruckert C."/>
        </authorList>
    </citation>
    <scope>NUCLEOTIDE SEQUENCE</scope>
    <source>
        <strain evidence="6">JCM 12289</strain>
    </source>
</reference>
<dbReference type="RefSeq" id="WP_244706621.1">
    <property type="nucleotide sequence ID" value="NZ_BAAADN010000013.1"/>
</dbReference>
<feature type="region of interest" description="Disordered" evidence="2">
    <location>
        <begin position="33"/>
        <end position="61"/>
    </location>
</feature>
<organism evidence="6 9">
    <name type="scientific">Halococcus dombrowskii</name>
    <dbReference type="NCBI Taxonomy" id="179637"/>
    <lineage>
        <taxon>Archaea</taxon>
        <taxon>Methanobacteriati</taxon>
        <taxon>Methanobacteriota</taxon>
        <taxon>Stenosarchaea group</taxon>
        <taxon>Halobacteria</taxon>
        <taxon>Halobacteriales</taxon>
        <taxon>Halococcaceae</taxon>
        <taxon>Halococcus</taxon>
    </lineage>
</organism>
<dbReference type="GO" id="GO:0005886">
    <property type="term" value="C:plasma membrane"/>
    <property type="evidence" value="ECO:0007669"/>
    <property type="project" value="UniProtKB-SubCell"/>
</dbReference>
<name>A0AAV3SDQ1_HALDO</name>
<keyword evidence="8" id="KW-1185">Reference proteome</keyword>
<dbReference type="EMBL" id="CP095008">
    <property type="protein sequence ID" value="UOO97191.1"/>
    <property type="molecule type" value="Genomic_DNA"/>
</dbReference>
<keyword evidence="3" id="KW-0472">Membrane</keyword>
<dbReference type="Pfam" id="PF18204">
    <property type="entry name" value="PGF-CTERM"/>
    <property type="match status" value="1"/>
</dbReference>
<accession>A0AAV3SDQ1</accession>
<evidence type="ECO:0000259" key="4">
    <source>
        <dbReference type="Pfam" id="PF18204"/>
    </source>
</evidence>
<sequence length="250" mass="25551">MRTSTLTATLVMTLLLISASASGALAATVSLQGQQSPTETPGTEINDSATTVGAANQSGSPSITINNQQTSGQSILIQSVTIPQPGFIVIYDSSRSGNETNQIIGSFHLLGSGTFQNIPVPLDTSINQSTSLTAVIHRDTNSNGRFDYVSSNGTQDRPLTPQGDRRIVDIAQVTIQNSSDSGGATSSGNDSGTDANSEIQTASGGDGGTTETARNTEARQQGTEVGGPGFGLIVGVVALLAVALLAVRRT</sequence>
<geneLocation type="plasmid" evidence="7 8">
    <name>unnamed3</name>
</geneLocation>
<proteinExistence type="predicted"/>
<dbReference type="Proteomes" id="UP000830542">
    <property type="component" value="Plasmid unnamed3"/>
</dbReference>
<dbReference type="AlphaFoldDB" id="A0AAV3SDQ1"/>
<dbReference type="Proteomes" id="UP001500962">
    <property type="component" value="Unassembled WGS sequence"/>
</dbReference>
<keyword evidence="1" id="KW-0732">Signal</keyword>
<evidence type="ECO:0000313" key="8">
    <source>
        <dbReference type="Proteomes" id="UP000830542"/>
    </source>
</evidence>
<protein>
    <submittedName>
        <fullName evidence="7">PGF-CTERM sorting domain-containing protein</fullName>
    </submittedName>
</protein>
<feature type="region of interest" description="Disordered" evidence="2">
    <location>
        <begin position="175"/>
        <end position="227"/>
    </location>
</feature>
<evidence type="ECO:0000256" key="2">
    <source>
        <dbReference type="SAM" id="MobiDB-lite"/>
    </source>
</evidence>
<reference evidence="6" key="3">
    <citation type="submission" date="2023-12" db="EMBL/GenBank/DDBJ databases">
        <authorList>
            <person name="Sun Q."/>
            <person name="Inoue M."/>
        </authorList>
    </citation>
    <scope>NUCLEOTIDE SEQUENCE</scope>
    <source>
        <strain evidence="6">JCM 12289</strain>
    </source>
</reference>
<dbReference type="InterPro" id="IPR055706">
    <property type="entry name" value="Slg1/2_DUF7282"/>
</dbReference>